<proteinExistence type="predicted"/>
<comment type="caution">
    <text evidence="1">The sequence shown here is derived from an EMBL/GenBank/DDBJ whole genome shotgun (WGS) entry which is preliminary data.</text>
</comment>
<evidence type="ECO:0000313" key="2">
    <source>
        <dbReference type="Proteomes" id="UP000179807"/>
    </source>
</evidence>
<dbReference type="EMBL" id="MLAK01000704">
    <property type="protein sequence ID" value="OHT07184.1"/>
    <property type="molecule type" value="Genomic_DNA"/>
</dbReference>
<dbReference type="OrthoDB" id="10636621at2759"/>
<dbReference type="GeneID" id="94824739"/>
<evidence type="ECO:0000313" key="1">
    <source>
        <dbReference type="EMBL" id="OHT07184.1"/>
    </source>
</evidence>
<organism evidence="1 2">
    <name type="scientific">Tritrichomonas foetus</name>
    <dbReference type="NCBI Taxonomy" id="1144522"/>
    <lineage>
        <taxon>Eukaryota</taxon>
        <taxon>Metamonada</taxon>
        <taxon>Parabasalia</taxon>
        <taxon>Tritrichomonadida</taxon>
        <taxon>Tritrichomonadidae</taxon>
        <taxon>Tritrichomonas</taxon>
    </lineage>
</organism>
<dbReference type="RefSeq" id="XP_068360320.1">
    <property type="nucleotide sequence ID" value="XM_068490035.1"/>
</dbReference>
<keyword evidence="2" id="KW-1185">Reference proteome</keyword>
<sequence length="633" mass="72685">MEKKKLNSTYSDFDIHSHEADSLLENSTDFSEIVNSGLRMIHGLTNDVDIDAYTEIHTRCTSYLFDLRKKLSDRTVFTKDILQEGFELALSCPFVLPRLYMCLLIACTTQDLKQLKLVSDMMPSVAHPLRGILLRYTAISFFPKQSELLITFIIKNFQEMLYLLPGLLKLFPYSKQNACGWLTSNTTVSLYLCDNNPQVVKSFFKMAQTCDYSFVAVSIIESISQSIEGPQISKFFDCFAEFFYSKNGDATNIEIALACCQKCNNPREAYNFILKTPFHEECGIHITSLAIGHKDIEIVKLCARRWLNYDVQHEILINVDLDTYANLIKALPHGFETTKEFIRMVNENTKPESVRKILSNELTRRSRDLDLAITEMLTTHNFSKEFYEIVFAKPYKFVNFKQITSIVSKSESLGIEKDTIIGFLENSSTENVNINSLRCHYYKTGDNADRLVTLLKGKSNLTKRILMSHLARLEVSDESLSQLLDKCNEENELASFCLLAAQKKNIDLAEKAILKIVDLDKEIKKVSETIALYFRTINMIATITDACEIHESKVNEGENESEGKKLVFPVETTKRLLEHIAEIIEKMTFKLFPLMSRDKSNFFQKICRGVMKKKYFATFEDLILRIIDLLQKC</sequence>
<name>A0A1J4K8H4_9EUKA</name>
<dbReference type="VEuPathDB" id="TrichDB:TRFO_01320"/>
<accession>A0A1J4K8H4</accession>
<reference evidence="1" key="1">
    <citation type="submission" date="2016-10" db="EMBL/GenBank/DDBJ databases">
        <authorList>
            <person name="Benchimol M."/>
            <person name="Almeida L.G."/>
            <person name="Vasconcelos A.T."/>
            <person name="Perreira-Neves A."/>
            <person name="Rosa I.A."/>
            <person name="Tasca T."/>
            <person name="Bogo M.R."/>
            <person name="de Souza W."/>
        </authorList>
    </citation>
    <scope>NUCLEOTIDE SEQUENCE [LARGE SCALE GENOMIC DNA]</scope>
    <source>
        <strain evidence="1">K</strain>
    </source>
</reference>
<gene>
    <name evidence="1" type="ORF">TRFO_01320</name>
</gene>
<dbReference type="Proteomes" id="UP000179807">
    <property type="component" value="Unassembled WGS sequence"/>
</dbReference>
<protein>
    <submittedName>
        <fullName evidence="1">Uncharacterized protein</fullName>
    </submittedName>
</protein>
<dbReference type="AlphaFoldDB" id="A0A1J4K8H4"/>